<reference evidence="2" key="2">
    <citation type="submission" date="2025-08" db="UniProtKB">
        <authorList>
            <consortium name="Ensembl"/>
        </authorList>
    </citation>
    <scope>IDENTIFICATION</scope>
</reference>
<sequence length="112" mass="12290">MSEVINQIFQEAPAARKGLIDNHSNFLQIADYCENNYPKAEDPGKALEEAKGLAIQALASLTYQINSLATTVLRLLDSQSLQLHSMESSINLLSLVRSCHSVFNGALHSIFT</sequence>
<dbReference type="GeneTree" id="ENSGT00940000167052"/>
<keyword evidence="3" id="KW-1185">Reference proteome</keyword>
<protein>
    <recommendedName>
        <fullName evidence="4">Abl-interactor homeo-domain homologous domain-containing protein</fullName>
    </recommendedName>
</protein>
<name>A0A668A0N5_9TELE</name>
<evidence type="ECO:0000256" key="1">
    <source>
        <dbReference type="ARBA" id="ARBA00010020"/>
    </source>
</evidence>
<dbReference type="Ensembl" id="ENSMMDT00005045657.1">
    <property type="protein sequence ID" value="ENSMMDP00005044768.1"/>
    <property type="gene ID" value="ENSMMDG00005020530.1"/>
</dbReference>
<evidence type="ECO:0000313" key="3">
    <source>
        <dbReference type="Proteomes" id="UP000472263"/>
    </source>
</evidence>
<dbReference type="GO" id="GO:0001764">
    <property type="term" value="P:neuron migration"/>
    <property type="evidence" value="ECO:0007669"/>
    <property type="project" value="TreeGrafter"/>
</dbReference>
<dbReference type="PANTHER" id="PTHR10460">
    <property type="entry name" value="ABL INTERACTOR FAMILY MEMBER"/>
    <property type="match status" value="1"/>
</dbReference>
<reference evidence="2" key="3">
    <citation type="submission" date="2025-09" db="UniProtKB">
        <authorList>
            <consortium name="Ensembl"/>
        </authorList>
    </citation>
    <scope>IDENTIFICATION</scope>
</reference>
<dbReference type="Proteomes" id="UP000472263">
    <property type="component" value="Chromosome 19"/>
</dbReference>
<comment type="similarity">
    <text evidence="1">Belongs to the ABI family.</text>
</comment>
<organism evidence="2 3">
    <name type="scientific">Myripristis murdjan</name>
    <name type="common">pinecone soldierfish</name>
    <dbReference type="NCBI Taxonomy" id="586833"/>
    <lineage>
        <taxon>Eukaryota</taxon>
        <taxon>Metazoa</taxon>
        <taxon>Chordata</taxon>
        <taxon>Craniata</taxon>
        <taxon>Vertebrata</taxon>
        <taxon>Euteleostomi</taxon>
        <taxon>Actinopterygii</taxon>
        <taxon>Neopterygii</taxon>
        <taxon>Teleostei</taxon>
        <taxon>Neoteleostei</taxon>
        <taxon>Acanthomorphata</taxon>
        <taxon>Holocentriformes</taxon>
        <taxon>Holocentridae</taxon>
        <taxon>Myripristis</taxon>
    </lineage>
</organism>
<dbReference type="InParanoid" id="A0A668A0N5"/>
<reference evidence="2" key="1">
    <citation type="submission" date="2019-06" db="EMBL/GenBank/DDBJ databases">
        <authorList>
            <consortium name="Wellcome Sanger Institute Data Sharing"/>
        </authorList>
    </citation>
    <scope>NUCLEOTIDE SEQUENCE [LARGE SCALE GENOMIC DNA]</scope>
</reference>
<evidence type="ECO:0000313" key="2">
    <source>
        <dbReference type="Ensembl" id="ENSMMDP00005044768.1"/>
    </source>
</evidence>
<dbReference type="PANTHER" id="PTHR10460:SF60">
    <property type="entry name" value="ABI GENE FAMILY MEMBER 3"/>
    <property type="match status" value="1"/>
</dbReference>
<dbReference type="GO" id="GO:0017124">
    <property type="term" value="F:SH3 domain binding"/>
    <property type="evidence" value="ECO:0007669"/>
    <property type="project" value="TreeGrafter"/>
</dbReference>
<dbReference type="Gene3D" id="6.10.140.1620">
    <property type="match status" value="1"/>
</dbReference>
<dbReference type="GO" id="GO:0031209">
    <property type="term" value="C:SCAR complex"/>
    <property type="evidence" value="ECO:0007669"/>
    <property type="project" value="TreeGrafter"/>
</dbReference>
<evidence type="ECO:0008006" key="4">
    <source>
        <dbReference type="Google" id="ProtNLM"/>
    </source>
</evidence>
<dbReference type="InterPro" id="IPR028457">
    <property type="entry name" value="ABI"/>
</dbReference>
<accession>A0A668A0N5</accession>
<dbReference type="AlphaFoldDB" id="A0A668A0N5"/>
<dbReference type="GO" id="GO:0030027">
    <property type="term" value="C:lamellipodium"/>
    <property type="evidence" value="ECO:0007669"/>
    <property type="project" value="TreeGrafter"/>
</dbReference>
<proteinExistence type="inferred from homology"/>
<dbReference type="GO" id="GO:0098858">
    <property type="term" value="C:actin-based cell projection"/>
    <property type="evidence" value="ECO:0007669"/>
    <property type="project" value="TreeGrafter"/>
</dbReference>
<dbReference type="GO" id="GO:0035591">
    <property type="term" value="F:signaling adaptor activity"/>
    <property type="evidence" value="ECO:0007669"/>
    <property type="project" value="TreeGrafter"/>
</dbReference>